<dbReference type="AlphaFoldDB" id="A0A0L7R969"/>
<sequence length="159" mass="17510">MEDGTNRLRSSQKGTTRSGLSDTHCIFVCSPGILYARLANSDRRYFHRGYIQKKIVEEEKNTVQEVDEDSKASENGDAKETKENGSNEEKEESEAKEAESTENGDSTDAPVDSCCIKRKSTALSETEETADDDASPEKKTRLDEKCAETESNGEAEATA</sequence>
<dbReference type="OrthoDB" id="7691642at2759"/>
<feature type="region of interest" description="Disordered" evidence="1">
    <location>
        <begin position="53"/>
        <end position="159"/>
    </location>
</feature>
<evidence type="ECO:0000256" key="1">
    <source>
        <dbReference type="SAM" id="MobiDB-lite"/>
    </source>
</evidence>
<feature type="compositionally biased region" description="Basic and acidic residues" evidence="1">
    <location>
        <begin position="135"/>
        <end position="148"/>
    </location>
</feature>
<dbReference type="Proteomes" id="UP000053825">
    <property type="component" value="Unassembled WGS sequence"/>
</dbReference>
<keyword evidence="3" id="KW-1185">Reference proteome</keyword>
<reference evidence="2 3" key="1">
    <citation type="submission" date="2015-07" db="EMBL/GenBank/DDBJ databases">
        <title>The genome of Habropoda laboriosa.</title>
        <authorList>
            <person name="Pan H."/>
            <person name="Kapheim K."/>
        </authorList>
    </citation>
    <scope>NUCLEOTIDE SEQUENCE [LARGE SCALE GENOMIC DNA]</scope>
    <source>
        <strain evidence="2">0110345459</strain>
    </source>
</reference>
<feature type="compositionally biased region" description="Polar residues" evidence="1">
    <location>
        <begin position="7"/>
        <end position="20"/>
    </location>
</feature>
<feature type="region of interest" description="Disordered" evidence="1">
    <location>
        <begin position="1"/>
        <end position="20"/>
    </location>
</feature>
<name>A0A0L7R969_9HYME</name>
<gene>
    <name evidence="2" type="ORF">WH47_09291</name>
</gene>
<evidence type="ECO:0000313" key="2">
    <source>
        <dbReference type="EMBL" id="KOC67374.1"/>
    </source>
</evidence>
<feature type="compositionally biased region" description="Acidic residues" evidence="1">
    <location>
        <begin position="125"/>
        <end position="134"/>
    </location>
</feature>
<organism evidence="2 3">
    <name type="scientific">Habropoda laboriosa</name>
    <dbReference type="NCBI Taxonomy" id="597456"/>
    <lineage>
        <taxon>Eukaryota</taxon>
        <taxon>Metazoa</taxon>
        <taxon>Ecdysozoa</taxon>
        <taxon>Arthropoda</taxon>
        <taxon>Hexapoda</taxon>
        <taxon>Insecta</taxon>
        <taxon>Pterygota</taxon>
        <taxon>Neoptera</taxon>
        <taxon>Endopterygota</taxon>
        <taxon>Hymenoptera</taxon>
        <taxon>Apocrita</taxon>
        <taxon>Aculeata</taxon>
        <taxon>Apoidea</taxon>
        <taxon>Anthophila</taxon>
        <taxon>Apidae</taxon>
        <taxon>Habropoda</taxon>
    </lineage>
</organism>
<proteinExistence type="predicted"/>
<evidence type="ECO:0000313" key="3">
    <source>
        <dbReference type="Proteomes" id="UP000053825"/>
    </source>
</evidence>
<feature type="compositionally biased region" description="Basic and acidic residues" evidence="1">
    <location>
        <begin position="69"/>
        <end position="99"/>
    </location>
</feature>
<accession>A0A0L7R969</accession>
<dbReference type="EMBL" id="KQ414628">
    <property type="protein sequence ID" value="KOC67374.1"/>
    <property type="molecule type" value="Genomic_DNA"/>
</dbReference>
<protein>
    <submittedName>
        <fullName evidence="2">Uncharacterized protein</fullName>
    </submittedName>
</protein>